<proteinExistence type="predicted"/>
<protein>
    <submittedName>
        <fullName evidence="2">Protein kinase</fullName>
    </submittedName>
</protein>
<dbReference type="InterPro" id="IPR000719">
    <property type="entry name" value="Prot_kinase_dom"/>
</dbReference>
<feature type="domain" description="Protein kinase" evidence="1">
    <location>
        <begin position="1"/>
        <end position="91"/>
    </location>
</feature>
<accession>A0A935UG39</accession>
<dbReference type="SUPFAM" id="SSF56112">
    <property type="entry name" value="Protein kinase-like (PK-like)"/>
    <property type="match status" value="1"/>
</dbReference>
<sequence>MLDNISAADKAHVVYIHEHGKEGVWYYEVQEYVANGSLRDLMTGPQPLADVASMLRELSDALRCLHGAKPIHRDIKPENILVAPALRWTWC</sequence>
<organism evidence="2 3">
    <name type="scientific">Candidatus Accumulibacter proximus</name>
    <dbReference type="NCBI Taxonomy" id="2954385"/>
    <lineage>
        <taxon>Bacteria</taxon>
        <taxon>Pseudomonadati</taxon>
        <taxon>Pseudomonadota</taxon>
        <taxon>Betaproteobacteria</taxon>
        <taxon>Candidatus Accumulibacter</taxon>
    </lineage>
</organism>
<evidence type="ECO:0000313" key="3">
    <source>
        <dbReference type="Proteomes" id="UP000697998"/>
    </source>
</evidence>
<keyword evidence="2" id="KW-0808">Transferase</keyword>
<dbReference type="AlphaFoldDB" id="A0A935UG39"/>
<evidence type="ECO:0000313" key="2">
    <source>
        <dbReference type="EMBL" id="MBK7674304.1"/>
    </source>
</evidence>
<dbReference type="Gene3D" id="1.10.510.10">
    <property type="entry name" value="Transferase(Phosphotransferase) domain 1"/>
    <property type="match status" value="1"/>
</dbReference>
<dbReference type="EMBL" id="JADJMH010000003">
    <property type="protein sequence ID" value="MBK7674304.1"/>
    <property type="molecule type" value="Genomic_DNA"/>
</dbReference>
<dbReference type="Pfam" id="PF00069">
    <property type="entry name" value="Pkinase"/>
    <property type="match status" value="1"/>
</dbReference>
<dbReference type="PROSITE" id="PS50011">
    <property type="entry name" value="PROTEIN_KINASE_DOM"/>
    <property type="match status" value="1"/>
</dbReference>
<dbReference type="GO" id="GO:0004674">
    <property type="term" value="F:protein serine/threonine kinase activity"/>
    <property type="evidence" value="ECO:0007669"/>
    <property type="project" value="TreeGrafter"/>
</dbReference>
<reference evidence="2 3" key="1">
    <citation type="submission" date="2020-10" db="EMBL/GenBank/DDBJ databases">
        <title>Connecting structure to function with the recovery of over 1000 high-quality activated sludge metagenome-assembled genomes encoding full-length rRNA genes using long-read sequencing.</title>
        <authorList>
            <person name="Singleton C.M."/>
            <person name="Petriglieri F."/>
            <person name="Kristensen J.M."/>
            <person name="Kirkegaard R.H."/>
            <person name="Michaelsen T.Y."/>
            <person name="Andersen M.H."/>
            <person name="Karst S.M."/>
            <person name="Dueholm M.S."/>
            <person name="Nielsen P.H."/>
            <person name="Albertsen M."/>
        </authorList>
    </citation>
    <scope>NUCLEOTIDE SEQUENCE [LARGE SCALE GENOMIC DNA]</scope>
    <source>
        <strain evidence="2">EsbW_18-Q3-R4-48_BATAC.285</strain>
    </source>
</reference>
<dbReference type="PANTHER" id="PTHR24359:SF1">
    <property type="entry name" value="INHIBITOR OF NUCLEAR FACTOR KAPPA-B KINASE EPSILON SUBUNIT HOMOLOG 1-RELATED"/>
    <property type="match status" value="1"/>
</dbReference>
<dbReference type="GO" id="GO:0005524">
    <property type="term" value="F:ATP binding"/>
    <property type="evidence" value="ECO:0007669"/>
    <property type="project" value="InterPro"/>
</dbReference>
<dbReference type="Proteomes" id="UP000697998">
    <property type="component" value="Unassembled WGS sequence"/>
</dbReference>
<name>A0A935UG39_9PROT</name>
<gene>
    <name evidence="2" type="ORF">IPJ27_05790</name>
</gene>
<keyword evidence="2" id="KW-0418">Kinase</keyword>
<dbReference type="PANTHER" id="PTHR24359">
    <property type="entry name" value="SERINE/THREONINE-PROTEIN KINASE SBK1"/>
    <property type="match status" value="1"/>
</dbReference>
<comment type="caution">
    <text evidence="2">The sequence shown here is derived from an EMBL/GenBank/DDBJ whole genome shotgun (WGS) entry which is preliminary data.</text>
</comment>
<dbReference type="InterPro" id="IPR011009">
    <property type="entry name" value="Kinase-like_dom_sf"/>
</dbReference>
<evidence type="ECO:0000259" key="1">
    <source>
        <dbReference type="PROSITE" id="PS50011"/>
    </source>
</evidence>